<dbReference type="PANTHER" id="PTHR42713:SF3">
    <property type="entry name" value="TRANSCRIPTIONAL REGULATORY PROTEIN HPTR"/>
    <property type="match status" value="1"/>
</dbReference>
<comment type="caution">
    <text evidence="13">The sequence shown here is derived from an EMBL/GenBank/DDBJ whole genome shotgun (WGS) entry which is preliminary data.</text>
</comment>
<dbReference type="PANTHER" id="PTHR42713">
    <property type="entry name" value="HISTIDINE KINASE-RELATED"/>
    <property type="match status" value="1"/>
</dbReference>
<dbReference type="Gene3D" id="3.40.50.2300">
    <property type="match status" value="1"/>
</dbReference>
<feature type="domain" description="HTH araC/xylS-type" evidence="11">
    <location>
        <begin position="413"/>
        <end position="511"/>
    </location>
</feature>
<evidence type="ECO:0000256" key="2">
    <source>
        <dbReference type="ARBA" id="ARBA00018672"/>
    </source>
</evidence>
<evidence type="ECO:0000256" key="10">
    <source>
        <dbReference type="PROSITE-ProRule" id="PRU00169"/>
    </source>
</evidence>
<dbReference type="OrthoDB" id="9794370at2"/>
<evidence type="ECO:0000256" key="7">
    <source>
        <dbReference type="ARBA" id="ARBA00023125"/>
    </source>
</evidence>
<dbReference type="SUPFAM" id="SSF52172">
    <property type="entry name" value="CheY-like"/>
    <property type="match status" value="1"/>
</dbReference>
<dbReference type="PROSITE" id="PS01124">
    <property type="entry name" value="HTH_ARAC_FAMILY_2"/>
    <property type="match status" value="1"/>
</dbReference>
<dbReference type="GO" id="GO:0005737">
    <property type="term" value="C:cytoplasm"/>
    <property type="evidence" value="ECO:0007669"/>
    <property type="project" value="UniProtKB-SubCell"/>
</dbReference>
<keyword evidence="7" id="KW-0238">DNA-binding</keyword>
<reference evidence="13 14" key="1">
    <citation type="submission" date="2017-06" db="EMBL/GenBank/DDBJ databases">
        <title>Investigating the central metabolism of Clostridium thermosuccinogenes.</title>
        <authorList>
            <person name="Koendjbiharie J.G."/>
            <person name="van Kranenburg R."/>
        </authorList>
    </citation>
    <scope>NUCLEOTIDE SEQUENCE [LARGE SCALE GENOMIC DNA]</scope>
    <source>
        <strain evidence="13 14">DSM 5806</strain>
    </source>
</reference>
<dbReference type="SUPFAM" id="SSF46689">
    <property type="entry name" value="Homeodomain-like"/>
    <property type="match status" value="2"/>
</dbReference>
<evidence type="ECO:0000256" key="3">
    <source>
        <dbReference type="ARBA" id="ARBA00022490"/>
    </source>
</evidence>
<comment type="subcellular location">
    <subcellularLocation>
        <location evidence="1">Cytoplasm</location>
    </subcellularLocation>
</comment>
<keyword evidence="5" id="KW-0902">Two-component regulatory system</keyword>
<evidence type="ECO:0000259" key="12">
    <source>
        <dbReference type="PROSITE" id="PS50110"/>
    </source>
</evidence>
<proteinExistence type="predicted"/>
<evidence type="ECO:0000259" key="11">
    <source>
        <dbReference type="PROSITE" id="PS01124"/>
    </source>
</evidence>
<evidence type="ECO:0000256" key="8">
    <source>
        <dbReference type="ARBA" id="ARBA00023163"/>
    </source>
</evidence>
<keyword evidence="4 10" id="KW-0597">Phosphoprotein</keyword>
<feature type="domain" description="Response regulatory" evidence="12">
    <location>
        <begin position="3"/>
        <end position="120"/>
    </location>
</feature>
<dbReference type="InterPro" id="IPR001789">
    <property type="entry name" value="Sig_transdc_resp-reg_receiver"/>
</dbReference>
<dbReference type="CDD" id="cd17536">
    <property type="entry name" value="REC_YesN-like"/>
    <property type="match status" value="1"/>
</dbReference>
<dbReference type="InterPro" id="IPR011006">
    <property type="entry name" value="CheY-like_superfamily"/>
</dbReference>
<dbReference type="Pfam" id="PF00072">
    <property type="entry name" value="Response_reg"/>
    <property type="match status" value="1"/>
</dbReference>
<organism evidence="13 14">
    <name type="scientific">Clostridium thermosuccinogenes</name>
    <dbReference type="NCBI Taxonomy" id="84032"/>
    <lineage>
        <taxon>Bacteria</taxon>
        <taxon>Bacillati</taxon>
        <taxon>Bacillota</taxon>
        <taxon>Clostridia</taxon>
        <taxon>Eubacteriales</taxon>
        <taxon>Clostridiaceae</taxon>
        <taxon>Clostridium</taxon>
    </lineage>
</organism>
<dbReference type="Gene3D" id="1.10.10.60">
    <property type="entry name" value="Homeodomain-like"/>
    <property type="match status" value="2"/>
</dbReference>
<evidence type="ECO:0000256" key="5">
    <source>
        <dbReference type="ARBA" id="ARBA00023012"/>
    </source>
</evidence>
<dbReference type="SMART" id="SM00448">
    <property type="entry name" value="REC"/>
    <property type="match status" value="1"/>
</dbReference>
<dbReference type="InterPro" id="IPR018060">
    <property type="entry name" value="HTH_AraC"/>
</dbReference>
<evidence type="ECO:0000313" key="13">
    <source>
        <dbReference type="EMBL" id="PNT98368.1"/>
    </source>
</evidence>
<comment type="function">
    <text evidence="9">May play the central regulatory role in sporulation. It may be an element of the effector pathway responsible for the activation of sporulation genes in response to nutritional stress. Spo0A may act in concert with spo0H (a sigma factor) to control the expression of some genes that are critical to the sporulation process.</text>
</comment>
<accession>A0A2K2FHY3</accession>
<dbReference type="GO" id="GO:0043565">
    <property type="term" value="F:sequence-specific DNA binding"/>
    <property type="evidence" value="ECO:0007669"/>
    <property type="project" value="InterPro"/>
</dbReference>
<dbReference type="InterPro" id="IPR020449">
    <property type="entry name" value="Tscrpt_reg_AraC-type_HTH"/>
</dbReference>
<keyword evidence="14" id="KW-1185">Reference proteome</keyword>
<evidence type="ECO:0000256" key="1">
    <source>
        <dbReference type="ARBA" id="ARBA00004496"/>
    </source>
</evidence>
<dbReference type="InterPro" id="IPR009057">
    <property type="entry name" value="Homeodomain-like_sf"/>
</dbReference>
<dbReference type="SMART" id="SM00342">
    <property type="entry name" value="HTH_ARAC"/>
    <property type="match status" value="1"/>
</dbReference>
<evidence type="ECO:0000313" key="14">
    <source>
        <dbReference type="Proteomes" id="UP000236151"/>
    </source>
</evidence>
<dbReference type="PROSITE" id="PS50110">
    <property type="entry name" value="RESPONSE_REGULATORY"/>
    <property type="match status" value="1"/>
</dbReference>
<feature type="modified residue" description="4-aspartylphosphate" evidence="10">
    <location>
        <position position="55"/>
    </location>
</feature>
<protein>
    <recommendedName>
        <fullName evidence="2">Stage 0 sporulation protein A homolog</fullName>
    </recommendedName>
</protein>
<dbReference type="InterPro" id="IPR051552">
    <property type="entry name" value="HptR"/>
</dbReference>
<dbReference type="PRINTS" id="PR00032">
    <property type="entry name" value="HTHARAC"/>
</dbReference>
<keyword evidence="6" id="KW-0805">Transcription regulation</keyword>
<keyword evidence="3" id="KW-0963">Cytoplasm</keyword>
<dbReference type="EMBL" id="NIOJ01000028">
    <property type="protein sequence ID" value="PNT98368.1"/>
    <property type="molecule type" value="Genomic_DNA"/>
</dbReference>
<evidence type="ECO:0000256" key="4">
    <source>
        <dbReference type="ARBA" id="ARBA00022553"/>
    </source>
</evidence>
<dbReference type="Pfam" id="PF12833">
    <property type="entry name" value="HTH_18"/>
    <property type="match status" value="1"/>
</dbReference>
<dbReference type="Proteomes" id="UP000236151">
    <property type="component" value="Unassembled WGS sequence"/>
</dbReference>
<evidence type="ECO:0000256" key="9">
    <source>
        <dbReference type="ARBA" id="ARBA00024867"/>
    </source>
</evidence>
<dbReference type="RefSeq" id="WP_103081832.1">
    <property type="nucleotide sequence ID" value="NZ_CP021850.1"/>
</dbReference>
<evidence type="ECO:0000256" key="6">
    <source>
        <dbReference type="ARBA" id="ARBA00023015"/>
    </source>
</evidence>
<dbReference type="GO" id="GO:0000160">
    <property type="term" value="P:phosphorelay signal transduction system"/>
    <property type="evidence" value="ECO:0007669"/>
    <property type="project" value="UniProtKB-KW"/>
</dbReference>
<dbReference type="AlphaFoldDB" id="A0A2K2FHY3"/>
<dbReference type="GO" id="GO:0003700">
    <property type="term" value="F:DNA-binding transcription factor activity"/>
    <property type="evidence" value="ECO:0007669"/>
    <property type="project" value="InterPro"/>
</dbReference>
<gene>
    <name evidence="13" type="ORF">CDQ84_11195</name>
</gene>
<sequence>MYKLLLVEDEKILLEDLRDSVDWISMGVEVVGTAWNGSDALKKAEQLQPDIVITDIKMPVMDGLELAKRLKERDNGIQIIFITGYDELQYVKTALEVEAVGYLLKPFNFSEIRYVLDKAKLHLATQKDAEYGRRAQEEAKIRNLLLAPKDGDFKPGEDFIVMVASIDNYQIVLKEKGNTAMQELVNGVQLLLEEALKRCGHQYKLLSLEEGRYFIAVSPKHEFVDLSITKWKILNDLIKKEHNVTLSIGQCDRQVKLNKFSEAYHQALSALGNRFFLGHGQIMISSASSVRTTSNLREIPEIEEEIIDAVCHNQRAEAISYLENYFELFRTEKTQRDIVVVGVYNLINRLYEYFYKLDKNPDAVLREKGEILSTIECYDNIICMHNYVKGKLNSIFDRFCTDMDADHSHSVVARVKQYLEEHYAEPITIENISQEMYLTPSRLRSVFKNYTGKTIHDYLTDLRMRKSLELIGDPAIRIKDVAYGVGYENVSYFCILFSKYYGMSPGQYRDRLLERQV</sequence>
<keyword evidence="8" id="KW-0804">Transcription</keyword>
<name>A0A2K2FHY3_9CLOT</name>
<dbReference type="InterPro" id="IPR018062">
    <property type="entry name" value="HTH_AraC-typ_CS"/>
</dbReference>
<dbReference type="KEGG" id="cthd:CDO33_20300"/>
<dbReference type="PROSITE" id="PS00041">
    <property type="entry name" value="HTH_ARAC_FAMILY_1"/>
    <property type="match status" value="1"/>
</dbReference>